<sequence length="770" mass="85967">MIAFFLGQASVAFWPVMPAWMLWPWGPLGIGLTGLLCGYAWTRIGLPSSRAKLSYGMGLCGLICGLGAASWWQQHQLPSHWQGVDLQAQGTVIGLVQHQGGRCRFDFQLARIQHPGEQRQHAITPRRLRLSWYNCSTTPTAGERWALTVRLKRLHGYSNPAGFDYPLYLIGRGIDATGYVRDADARRLGQAAWLGRVDRLRQRLVDQILAVPLPEPAPALLSALLLGDRRGLDDPAWALLRETGTAHLVVVSGLHIGMLAAVGFGFITFIGRWFPHYPYQSRRTWAALTAIILSGVYAMLAGFTLPTQRAWVMVCAWMLSLIWLRQIGPWHRLLLAAVVVQLLEPLALRQSSFWLSFGACAVLIWLGYGRLRPLPWWRQALQAQWAVSIGLLPWLLFYFQQGALQAPLINLVAVPLVMLLLPLALAGLLLAWLWPTAPGLLQLCGWLLELGWYGLSEARQWLAPWPLAGPISVWVVALALVGSALLLQPLNRIRWLGLVCWLPLLFPPADQPEPGALKITMIDVGQGLSMLLQTHQHRLLYDTGPRYRSGFSAAEAAIIPYLYSRGIRQLDRLIISHQDSDHAGGQALIKQRLQIGQTWSGEPRDPGESPCRAGSSWYWDGVEFEVLYPFVETVLDQQVSNNRSCVLRVSTPAVQILLTGDIDHQVEQQLIERYADRLRSSELLIAHHGSGSSTSSAFIQAVNPQRGWISSGWRNRFGHPHPQVIERLSAAGVELFNTAEDGAVTLQLGADGEVRLERNRQANWRYWESN</sequence>
<feature type="transmembrane region" description="Helical" evidence="6">
    <location>
        <begin position="380"/>
        <end position="399"/>
    </location>
</feature>
<keyword evidence="2" id="KW-1003">Cell membrane</keyword>
<dbReference type="GO" id="GO:0005886">
    <property type="term" value="C:plasma membrane"/>
    <property type="evidence" value="ECO:0007669"/>
    <property type="project" value="UniProtKB-SubCell"/>
</dbReference>
<feature type="transmembrane region" description="Helical" evidence="6">
    <location>
        <begin position="285"/>
        <end position="303"/>
    </location>
</feature>
<feature type="transmembrane region" description="Helical" evidence="6">
    <location>
        <begin position="248"/>
        <end position="273"/>
    </location>
</feature>
<evidence type="ECO:0000313" key="11">
    <source>
        <dbReference type="Proteomes" id="UP000253769"/>
    </source>
</evidence>
<dbReference type="Pfam" id="PF00753">
    <property type="entry name" value="Lactamase_B"/>
    <property type="match status" value="1"/>
</dbReference>
<dbReference type="PANTHER" id="PTHR30619">
    <property type="entry name" value="DNA INTERNALIZATION/COMPETENCE PROTEIN COMEC/REC2"/>
    <property type="match status" value="1"/>
</dbReference>
<evidence type="ECO:0000259" key="7">
    <source>
        <dbReference type="Pfam" id="PF00753"/>
    </source>
</evidence>
<protein>
    <submittedName>
        <fullName evidence="10">DNA internalization-related competence protein ComEC/Rec2</fullName>
    </submittedName>
</protein>
<dbReference type="NCBIfam" id="TIGR00361">
    <property type="entry name" value="ComEC_Rec2"/>
    <property type="match status" value="1"/>
</dbReference>
<dbReference type="Proteomes" id="UP000253769">
    <property type="component" value="Unassembled WGS sequence"/>
</dbReference>
<dbReference type="EMBL" id="QQOH01000001">
    <property type="protein sequence ID" value="RDE24282.1"/>
    <property type="molecule type" value="Genomic_DNA"/>
</dbReference>
<evidence type="ECO:0000256" key="5">
    <source>
        <dbReference type="ARBA" id="ARBA00023136"/>
    </source>
</evidence>
<keyword evidence="4 6" id="KW-1133">Transmembrane helix</keyword>
<dbReference type="AlphaFoldDB" id="A0A369WRG9"/>
<dbReference type="PANTHER" id="PTHR30619:SF1">
    <property type="entry name" value="RECOMBINATION PROTEIN 2"/>
    <property type="match status" value="1"/>
</dbReference>
<evidence type="ECO:0000256" key="2">
    <source>
        <dbReference type="ARBA" id="ARBA00022475"/>
    </source>
</evidence>
<evidence type="ECO:0000259" key="9">
    <source>
        <dbReference type="Pfam" id="PF13567"/>
    </source>
</evidence>
<feature type="transmembrane region" description="Helical" evidence="6">
    <location>
        <begin position="411"/>
        <end position="434"/>
    </location>
</feature>
<feature type="transmembrane region" description="Helical" evidence="6">
    <location>
        <begin position="346"/>
        <end position="368"/>
    </location>
</feature>
<name>A0A369WRG9_9GAMM</name>
<dbReference type="NCBIfam" id="TIGR00360">
    <property type="entry name" value="ComEC_N-term"/>
    <property type="match status" value="1"/>
</dbReference>
<keyword evidence="11" id="KW-1185">Reference proteome</keyword>
<dbReference type="OrthoDB" id="9761531at2"/>
<dbReference type="Pfam" id="PF03772">
    <property type="entry name" value="Competence"/>
    <property type="match status" value="1"/>
</dbReference>
<dbReference type="RefSeq" id="WP_114693866.1">
    <property type="nucleotide sequence ID" value="NZ_QQOH01000001.1"/>
</dbReference>
<organism evidence="10 11">
    <name type="scientific">Motiliproteus coralliicola</name>
    <dbReference type="NCBI Taxonomy" id="2283196"/>
    <lineage>
        <taxon>Bacteria</taxon>
        <taxon>Pseudomonadati</taxon>
        <taxon>Pseudomonadota</taxon>
        <taxon>Gammaproteobacteria</taxon>
        <taxon>Oceanospirillales</taxon>
        <taxon>Oceanospirillaceae</taxon>
        <taxon>Motiliproteus</taxon>
    </lineage>
</organism>
<evidence type="ECO:0000259" key="8">
    <source>
        <dbReference type="Pfam" id="PF03772"/>
    </source>
</evidence>
<dbReference type="InterPro" id="IPR004477">
    <property type="entry name" value="ComEC_N"/>
</dbReference>
<accession>A0A369WRG9</accession>
<dbReference type="InterPro" id="IPR001279">
    <property type="entry name" value="Metallo-B-lactamas"/>
</dbReference>
<dbReference type="Pfam" id="PF13567">
    <property type="entry name" value="DUF4131"/>
    <property type="match status" value="1"/>
</dbReference>
<evidence type="ECO:0000256" key="3">
    <source>
        <dbReference type="ARBA" id="ARBA00022692"/>
    </source>
</evidence>
<dbReference type="GO" id="GO:0030420">
    <property type="term" value="P:establishment of competence for transformation"/>
    <property type="evidence" value="ECO:0007669"/>
    <property type="project" value="InterPro"/>
</dbReference>
<keyword evidence="3 6" id="KW-0812">Transmembrane</keyword>
<evidence type="ECO:0000256" key="4">
    <source>
        <dbReference type="ARBA" id="ARBA00022989"/>
    </source>
</evidence>
<keyword evidence="5 6" id="KW-0472">Membrane</keyword>
<evidence type="ECO:0000256" key="6">
    <source>
        <dbReference type="SAM" id="Phobius"/>
    </source>
</evidence>
<feature type="transmembrane region" description="Helical" evidence="6">
    <location>
        <begin position="467"/>
        <end position="487"/>
    </location>
</feature>
<feature type="transmembrane region" description="Helical" evidence="6">
    <location>
        <begin position="20"/>
        <end position="41"/>
    </location>
</feature>
<gene>
    <name evidence="10" type="ORF">DV711_01445</name>
</gene>
<feature type="domain" description="Metallo-beta-lactamase" evidence="7">
    <location>
        <begin position="523"/>
        <end position="700"/>
    </location>
</feature>
<comment type="caution">
    <text evidence="10">The sequence shown here is derived from an EMBL/GenBank/DDBJ whole genome shotgun (WGS) entry which is preliminary data.</text>
</comment>
<dbReference type="CDD" id="cd07731">
    <property type="entry name" value="ComA-like_MBL-fold"/>
    <property type="match status" value="1"/>
</dbReference>
<comment type="subcellular location">
    <subcellularLocation>
        <location evidence="1">Cell membrane</location>
        <topology evidence="1">Multi-pass membrane protein</topology>
    </subcellularLocation>
</comment>
<reference evidence="10 11" key="1">
    <citation type="submission" date="2018-07" db="EMBL/GenBank/DDBJ databases">
        <title>Motiliproteus coralliicola sp. nov., a bacterium isolated from Coral.</title>
        <authorList>
            <person name="Wang G."/>
        </authorList>
    </citation>
    <scope>NUCLEOTIDE SEQUENCE [LARGE SCALE GENOMIC DNA]</scope>
    <source>
        <strain evidence="10 11">C34</strain>
    </source>
</reference>
<dbReference type="InterPro" id="IPR052159">
    <property type="entry name" value="Competence_DNA_uptake"/>
</dbReference>
<dbReference type="InterPro" id="IPR025405">
    <property type="entry name" value="DUF4131"/>
</dbReference>
<evidence type="ECO:0000313" key="10">
    <source>
        <dbReference type="EMBL" id="RDE24282.1"/>
    </source>
</evidence>
<feature type="domain" description="DUF4131" evidence="9">
    <location>
        <begin position="21"/>
        <end position="184"/>
    </location>
</feature>
<dbReference type="InterPro" id="IPR004797">
    <property type="entry name" value="Competence_ComEC/Rec2"/>
</dbReference>
<dbReference type="InterPro" id="IPR035681">
    <property type="entry name" value="ComA-like_MBL"/>
</dbReference>
<dbReference type="Gene3D" id="3.60.15.10">
    <property type="entry name" value="Ribonuclease Z/Hydroxyacylglutathione hydrolase-like"/>
    <property type="match status" value="1"/>
</dbReference>
<evidence type="ECO:0000256" key="1">
    <source>
        <dbReference type="ARBA" id="ARBA00004651"/>
    </source>
</evidence>
<dbReference type="SUPFAM" id="SSF56281">
    <property type="entry name" value="Metallo-hydrolase/oxidoreductase"/>
    <property type="match status" value="1"/>
</dbReference>
<dbReference type="InterPro" id="IPR036866">
    <property type="entry name" value="RibonucZ/Hydroxyglut_hydro"/>
</dbReference>
<proteinExistence type="predicted"/>
<feature type="domain" description="ComEC/Rec2-related protein" evidence="8">
    <location>
        <begin position="224"/>
        <end position="487"/>
    </location>
</feature>